<dbReference type="AlphaFoldDB" id="A0ABD0RGB7"/>
<comment type="caution">
    <text evidence="1">The sequence shown here is derived from an EMBL/GenBank/DDBJ whole genome shotgun (WGS) entry which is preliminary data.</text>
</comment>
<dbReference type="EMBL" id="JAMKFB020000003">
    <property type="protein sequence ID" value="KAL0197587.1"/>
    <property type="molecule type" value="Genomic_DNA"/>
</dbReference>
<dbReference type="Proteomes" id="UP001529510">
    <property type="component" value="Unassembled WGS sequence"/>
</dbReference>
<evidence type="ECO:0000313" key="1">
    <source>
        <dbReference type="EMBL" id="KAL0197587.1"/>
    </source>
</evidence>
<feature type="non-terminal residue" evidence="1">
    <location>
        <position position="60"/>
    </location>
</feature>
<name>A0ABD0RGB7_CIRMR</name>
<feature type="non-terminal residue" evidence="1">
    <location>
        <position position="1"/>
    </location>
</feature>
<reference evidence="1 2" key="1">
    <citation type="submission" date="2024-05" db="EMBL/GenBank/DDBJ databases">
        <title>Genome sequencing and assembly of Indian major carp, Cirrhinus mrigala (Hamilton, 1822).</title>
        <authorList>
            <person name="Mohindra V."/>
            <person name="Chowdhury L.M."/>
            <person name="Lal K."/>
            <person name="Jena J.K."/>
        </authorList>
    </citation>
    <scope>NUCLEOTIDE SEQUENCE [LARGE SCALE GENOMIC DNA]</scope>
    <source>
        <strain evidence="1">CM1030</strain>
        <tissue evidence="1">Blood</tissue>
    </source>
</reference>
<organism evidence="1 2">
    <name type="scientific">Cirrhinus mrigala</name>
    <name type="common">Mrigala</name>
    <dbReference type="NCBI Taxonomy" id="683832"/>
    <lineage>
        <taxon>Eukaryota</taxon>
        <taxon>Metazoa</taxon>
        <taxon>Chordata</taxon>
        <taxon>Craniata</taxon>
        <taxon>Vertebrata</taxon>
        <taxon>Euteleostomi</taxon>
        <taxon>Actinopterygii</taxon>
        <taxon>Neopterygii</taxon>
        <taxon>Teleostei</taxon>
        <taxon>Ostariophysi</taxon>
        <taxon>Cypriniformes</taxon>
        <taxon>Cyprinidae</taxon>
        <taxon>Labeoninae</taxon>
        <taxon>Labeonini</taxon>
        <taxon>Cirrhinus</taxon>
    </lineage>
</organism>
<protein>
    <submittedName>
        <fullName evidence="1">Uncharacterized protein</fullName>
    </submittedName>
</protein>
<proteinExistence type="predicted"/>
<sequence>TGGNIDEEAFSELHRPVSLIGHSMAAMVSMERHLWLNLTGRRGTKHSSLMPRLAFQPIWR</sequence>
<keyword evidence="2" id="KW-1185">Reference proteome</keyword>
<evidence type="ECO:0000313" key="2">
    <source>
        <dbReference type="Proteomes" id="UP001529510"/>
    </source>
</evidence>
<gene>
    <name evidence="1" type="ORF">M9458_006127</name>
</gene>
<accession>A0ABD0RGB7</accession>